<sequence length="139" mass="14487">MVDPRGMRFAAAVTTIMLAVILLAGSRWLLLAQTVVFGVGAVAGVRHAPYGLVFRSLIRPRLGPPAATEDAAPPRFAQLVGAIFGVVGLVGFFAGMPALGYVAVALAFVAALLNAAFEFCLGCQLYLFLHSIAVKGART</sequence>
<accession>A0A1X1PUS8</accession>
<feature type="transmembrane region" description="Helical" evidence="1">
    <location>
        <begin position="76"/>
        <end position="95"/>
    </location>
</feature>
<dbReference type="PIRSF" id="PIRSF030042">
    <property type="entry name" value="UCP030042"/>
    <property type="match status" value="1"/>
</dbReference>
<dbReference type="STRING" id="106370.Francci3_0448"/>
<evidence type="ECO:0000259" key="2">
    <source>
        <dbReference type="Pfam" id="PF14340"/>
    </source>
</evidence>
<feature type="transmembrane region" description="Helical" evidence="1">
    <location>
        <begin position="101"/>
        <end position="129"/>
    </location>
</feature>
<dbReference type="RefSeq" id="WP_011434912.1">
    <property type="nucleotide sequence ID" value="NC_007777.1"/>
</dbReference>
<dbReference type="InterPro" id="IPR025508">
    <property type="entry name" value="DUF4395"/>
</dbReference>
<dbReference type="EMBL" id="CP000249">
    <property type="protein sequence ID" value="ABD09834.1"/>
    <property type="molecule type" value="Genomic_DNA"/>
</dbReference>
<keyword evidence="1" id="KW-1133">Transmembrane helix</keyword>
<organism evidence="3 4">
    <name type="scientific">Frankia casuarinae (strain DSM 45818 / CECT 9043 / HFP020203 / CcI3)</name>
    <dbReference type="NCBI Taxonomy" id="106370"/>
    <lineage>
        <taxon>Bacteria</taxon>
        <taxon>Bacillati</taxon>
        <taxon>Actinomycetota</taxon>
        <taxon>Actinomycetes</taxon>
        <taxon>Frankiales</taxon>
        <taxon>Frankiaceae</taxon>
        <taxon>Frankia</taxon>
    </lineage>
</organism>
<keyword evidence="4" id="KW-1185">Reference proteome</keyword>
<keyword evidence="1" id="KW-0472">Membrane</keyword>
<evidence type="ECO:0000256" key="1">
    <source>
        <dbReference type="SAM" id="Phobius"/>
    </source>
</evidence>
<feature type="transmembrane region" description="Helical" evidence="1">
    <location>
        <begin position="9"/>
        <end position="29"/>
    </location>
</feature>
<evidence type="ECO:0000313" key="3">
    <source>
        <dbReference type="EMBL" id="ABD09834.1"/>
    </source>
</evidence>
<dbReference type="HOGENOM" id="CLU_115719_1_0_11"/>
<feature type="domain" description="DUF4395" evidence="2">
    <location>
        <begin position="2"/>
        <end position="130"/>
    </location>
</feature>
<dbReference type="KEGG" id="fra:Francci3_0448"/>
<evidence type="ECO:0000313" key="4">
    <source>
        <dbReference type="Proteomes" id="UP000001937"/>
    </source>
</evidence>
<protein>
    <recommendedName>
        <fullName evidence="2">DUF4395 domain-containing protein</fullName>
    </recommendedName>
</protein>
<reference evidence="3 4" key="1">
    <citation type="journal article" date="2007" name="Genome Res.">
        <title>Genome characteristics of facultatively symbiotic Frankia sp. strains reflect host range and host plant biogeography.</title>
        <authorList>
            <person name="Normand P."/>
            <person name="Lapierre P."/>
            <person name="Tisa L.S."/>
            <person name="Gogarten J.P."/>
            <person name="Alloisio N."/>
            <person name="Bagnarol E."/>
            <person name="Bassi C.A."/>
            <person name="Berry A.M."/>
            <person name="Bickhart D.M."/>
            <person name="Choisne N."/>
            <person name="Couloux A."/>
            <person name="Cournoyer B."/>
            <person name="Cruveiller S."/>
            <person name="Daubin V."/>
            <person name="Demange N."/>
            <person name="Francino M.P."/>
            <person name="Goltsman E."/>
            <person name="Huang Y."/>
            <person name="Kopp O.R."/>
            <person name="Labarre L."/>
            <person name="Lapidus A."/>
            <person name="Lavire C."/>
            <person name="Marechal J."/>
            <person name="Martinez M."/>
            <person name="Mastronunzio J.E."/>
            <person name="Mullin B.C."/>
            <person name="Niemann J."/>
            <person name="Pujic P."/>
            <person name="Rawnsley T."/>
            <person name="Rouy Z."/>
            <person name="Schenowitz C."/>
            <person name="Sellstedt A."/>
            <person name="Tavares F."/>
            <person name="Tomkins J.P."/>
            <person name="Vallenet D."/>
            <person name="Valverde C."/>
            <person name="Wall L.G."/>
            <person name="Wang Y."/>
            <person name="Medigue C."/>
            <person name="Benson D.R."/>
        </authorList>
    </citation>
    <scope>NUCLEOTIDE SEQUENCE [LARGE SCALE GENOMIC DNA]</scope>
    <source>
        <strain evidence="4">DSM 45818 / CECT 9043 / CcI3</strain>
    </source>
</reference>
<dbReference type="InterPro" id="IPR016942">
    <property type="entry name" value="UCP030042"/>
</dbReference>
<dbReference type="Proteomes" id="UP000001937">
    <property type="component" value="Chromosome"/>
</dbReference>
<gene>
    <name evidence="3" type="ordered locus">Francci3_0448</name>
</gene>
<keyword evidence="1" id="KW-0812">Transmembrane</keyword>
<proteinExistence type="predicted"/>
<accession>Q2JFV8</accession>
<dbReference type="OrthoDB" id="345402at2"/>
<dbReference type="Pfam" id="PF14340">
    <property type="entry name" value="DUF4395"/>
    <property type="match status" value="1"/>
</dbReference>
<name>Q2JFV8_FRACC</name>
<feature type="transmembrane region" description="Helical" evidence="1">
    <location>
        <begin position="35"/>
        <end position="55"/>
    </location>
</feature>
<dbReference type="AlphaFoldDB" id="Q2JFV8"/>
<dbReference type="eggNOG" id="ENOG50327DN">
    <property type="taxonomic scope" value="Bacteria"/>
</dbReference>